<dbReference type="InterPro" id="IPR014756">
    <property type="entry name" value="Ig_E-set"/>
</dbReference>
<dbReference type="OrthoDB" id="10051395at2759"/>
<dbReference type="InterPro" id="IPR005066">
    <property type="entry name" value="MoCF_OxRdtse_dimer"/>
</dbReference>
<evidence type="ECO:0000256" key="4">
    <source>
        <dbReference type="ARBA" id="ARBA00023002"/>
    </source>
</evidence>
<dbReference type="Gene3D" id="2.60.40.650">
    <property type="match status" value="1"/>
</dbReference>
<dbReference type="Proteomes" id="UP000799291">
    <property type="component" value="Unassembled WGS sequence"/>
</dbReference>
<dbReference type="GO" id="GO:0005739">
    <property type="term" value="C:mitochondrion"/>
    <property type="evidence" value="ECO:0007669"/>
    <property type="project" value="TreeGrafter"/>
</dbReference>
<dbReference type="Pfam" id="PF00174">
    <property type="entry name" value="Oxidored_molyb"/>
    <property type="match status" value="1"/>
</dbReference>
<protein>
    <submittedName>
        <fullName evidence="7">Sulfite oxidase-like protein</fullName>
    </submittedName>
</protein>
<dbReference type="GO" id="GO:0043546">
    <property type="term" value="F:molybdopterin cofactor binding"/>
    <property type="evidence" value="ECO:0007669"/>
    <property type="project" value="TreeGrafter"/>
</dbReference>
<dbReference type="InterPro" id="IPR008335">
    <property type="entry name" value="Mopterin_OxRdtase_euk"/>
</dbReference>
<evidence type="ECO:0000313" key="7">
    <source>
        <dbReference type="EMBL" id="KAF2677654.1"/>
    </source>
</evidence>
<keyword evidence="3" id="KW-0479">Metal-binding</keyword>
<dbReference type="PANTHER" id="PTHR19372:SF7">
    <property type="entry name" value="SULFITE OXIDASE, MITOCHONDRIAL"/>
    <property type="match status" value="1"/>
</dbReference>
<evidence type="ECO:0000259" key="6">
    <source>
        <dbReference type="Pfam" id="PF03404"/>
    </source>
</evidence>
<dbReference type="Gene3D" id="3.90.420.10">
    <property type="entry name" value="Oxidoreductase, molybdopterin-binding domain"/>
    <property type="match status" value="1"/>
</dbReference>
<dbReference type="SUPFAM" id="SSF56524">
    <property type="entry name" value="Oxidoreductase molybdopterin-binding domain"/>
    <property type="match status" value="1"/>
</dbReference>
<keyword evidence="2" id="KW-0500">Molybdenum</keyword>
<dbReference type="GO" id="GO:0020037">
    <property type="term" value="F:heme binding"/>
    <property type="evidence" value="ECO:0007669"/>
    <property type="project" value="TreeGrafter"/>
</dbReference>
<evidence type="ECO:0000256" key="1">
    <source>
        <dbReference type="ARBA" id="ARBA00001924"/>
    </source>
</evidence>
<evidence type="ECO:0000259" key="5">
    <source>
        <dbReference type="Pfam" id="PF00174"/>
    </source>
</evidence>
<keyword evidence="4" id="KW-0560">Oxidoreductase</keyword>
<dbReference type="InterPro" id="IPR036374">
    <property type="entry name" value="OxRdtase_Mopterin-bd_sf"/>
</dbReference>
<dbReference type="AlphaFoldDB" id="A0A6G1IHE9"/>
<dbReference type="PRINTS" id="PR00407">
    <property type="entry name" value="EUMOPTERIN"/>
</dbReference>
<feature type="domain" description="Oxidoreductase molybdopterin-binding" evidence="5">
    <location>
        <begin position="35"/>
        <end position="215"/>
    </location>
</feature>
<evidence type="ECO:0000313" key="8">
    <source>
        <dbReference type="Proteomes" id="UP000799291"/>
    </source>
</evidence>
<accession>A0A6G1IHE9</accession>
<evidence type="ECO:0000256" key="2">
    <source>
        <dbReference type="ARBA" id="ARBA00022505"/>
    </source>
</evidence>
<sequence length="371" mass="41261">MVQLEYSVEEPLNREPKLERLVSSFITEEGYDRNHGPIPHLDASTHRVSINGLVQNELSLSVADLKSLPQHNIICALQCAGNRRHTMRTKLKEVSGIDWFDGAVMNCKWTGPLLHDVLEKAGVTVEKEKWESKHVAFACHQTATQEDEWYGASIPLPRAMDPECGILLALEMNGKTLPPNHGAPVRVVTPGIAGARSVKWLDSITVQTSESNNYYQQHDYKILPPEADSVEKAEKWWDKVNALQDMPINSVIAIPASDSKVKADENGTIEVKGYALPSGSDGPIARVEVSADGGKTWQDAELLKDREAEQSELKWAWSLWKARVRIAKGKDKKIFSRATDRNGNTQVETVEWNLRGVAYNAYGEASGLEVD</sequence>
<dbReference type="SUPFAM" id="SSF81296">
    <property type="entry name" value="E set domains"/>
    <property type="match status" value="1"/>
</dbReference>
<feature type="domain" description="Moybdenum cofactor oxidoreductase dimerisation" evidence="6">
    <location>
        <begin position="242"/>
        <end position="362"/>
    </location>
</feature>
<evidence type="ECO:0000256" key="3">
    <source>
        <dbReference type="ARBA" id="ARBA00022723"/>
    </source>
</evidence>
<reference evidence="7" key="1">
    <citation type="journal article" date="2020" name="Stud. Mycol.">
        <title>101 Dothideomycetes genomes: a test case for predicting lifestyles and emergence of pathogens.</title>
        <authorList>
            <person name="Haridas S."/>
            <person name="Albert R."/>
            <person name="Binder M."/>
            <person name="Bloem J."/>
            <person name="Labutti K."/>
            <person name="Salamov A."/>
            <person name="Andreopoulos B."/>
            <person name="Baker S."/>
            <person name="Barry K."/>
            <person name="Bills G."/>
            <person name="Bluhm B."/>
            <person name="Cannon C."/>
            <person name="Castanera R."/>
            <person name="Culley D."/>
            <person name="Daum C."/>
            <person name="Ezra D."/>
            <person name="Gonzalez J."/>
            <person name="Henrissat B."/>
            <person name="Kuo A."/>
            <person name="Liang C."/>
            <person name="Lipzen A."/>
            <person name="Lutzoni F."/>
            <person name="Magnuson J."/>
            <person name="Mondo S."/>
            <person name="Nolan M."/>
            <person name="Ohm R."/>
            <person name="Pangilinan J."/>
            <person name="Park H.-J."/>
            <person name="Ramirez L."/>
            <person name="Alfaro M."/>
            <person name="Sun H."/>
            <person name="Tritt A."/>
            <person name="Yoshinaga Y."/>
            <person name="Zwiers L.-H."/>
            <person name="Turgeon B."/>
            <person name="Goodwin S."/>
            <person name="Spatafora J."/>
            <person name="Crous P."/>
            <person name="Grigoriev I."/>
        </authorList>
    </citation>
    <scope>NUCLEOTIDE SEQUENCE</scope>
    <source>
        <strain evidence="7">CBS 122367</strain>
    </source>
</reference>
<dbReference type="Pfam" id="PF03404">
    <property type="entry name" value="Mo-co_dimer"/>
    <property type="match status" value="1"/>
</dbReference>
<keyword evidence="8" id="KW-1185">Reference proteome</keyword>
<dbReference type="PANTHER" id="PTHR19372">
    <property type="entry name" value="SULFITE REDUCTASE"/>
    <property type="match status" value="1"/>
</dbReference>
<name>A0A6G1IHE9_9PLEO</name>
<proteinExistence type="predicted"/>
<dbReference type="GO" id="GO:0008482">
    <property type="term" value="F:sulfite oxidase activity"/>
    <property type="evidence" value="ECO:0007669"/>
    <property type="project" value="TreeGrafter"/>
</dbReference>
<organism evidence="7 8">
    <name type="scientific">Lentithecium fluviatile CBS 122367</name>
    <dbReference type="NCBI Taxonomy" id="1168545"/>
    <lineage>
        <taxon>Eukaryota</taxon>
        <taxon>Fungi</taxon>
        <taxon>Dikarya</taxon>
        <taxon>Ascomycota</taxon>
        <taxon>Pezizomycotina</taxon>
        <taxon>Dothideomycetes</taxon>
        <taxon>Pleosporomycetidae</taxon>
        <taxon>Pleosporales</taxon>
        <taxon>Massarineae</taxon>
        <taxon>Lentitheciaceae</taxon>
        <taxon>Lentithecium</taxon>
    </lineage>
</organism>
<dbReference type="GO" id="GO:0030151">
    <property type="term" value="F:molybdenum ion binding"/>
    <property type="evidence" value="ECO:0007669"/>
    <property type="project" value="InterPro"/>
</dbReference>
<comment type="cofactor">
    <cofactor evidence="1">
        <name>Mo-molybdopterin</name>
        <dbReference type="ChEBI" id="CHEBI:71302"/>
    </cofactor>
</comment>
<gene>
    <name evidence="7" type="ORF">K458DRAFT_409493</name>
</gene>
<dbReference type="InterPro" id="IPR000572">
    <property type="entry name" value="OxRdtase_Mopterin-bd_dom"/>
</dbReference>
<dbReference type="FunFam" id="3.90.420.10:FF:000002">
    <property type="entry name" value="sulfite oxidase, mitochondrial"/>
    <property type="match status" value="1"/>
</dbReference>
<dbReference type="EMBL" id="MU005620">
    <property type="protein sequence ID" value="KAF2677654.1"/>
    <property type="molecule type" value="Genomic_DNA"/>
</dbReference>
<dbReference type="GO" id="GO:0006790">
    <property type="term" value="P:sulfur compound metabolic process"/>
    <property type="evidence" value="ECO:0007669"/>
    <property type="project" value="TreeGrafter"/>
</dbReference>